<feature type="domain" description="Calcineurin-like phosphoesterase" evidence="1">
    <location>
        <begin position="21"/>
        <end position="226"/>
    </location>
</feature>
<evidence type="ECO:0000313" key="2">
    <source>
        <dbReference type="EMBL" id="SJZ93877.1"/>
    </source>
</evidence>
<dbReference type="EMBL" id="FUWJ01000002">
    <property type="protein sequence ID" value="SJZ93877.1"/>
    <property type="molecule type" value="Genomic_DNA"/>
</dbReference>
<dbReference type="Gene3D" id="3.60.21.10">
    <property type="match status" value="1"/>
</dbReference>
<dbReference type="PANTHER" id="PTHR42850:SF4">
    <property type="entry name" value="ZINC-DEPENDENT ENDOPOLYPHOSPHATASE"/>
    <property type="match status" value="1"/>
</dbReference>
<dbReference type="SUPFAM" id="SSF56300">
    <property type="entry name" value="Metallo-dependent phosphatases"/>
    <property type="match status" value="1"/>
</dbReference>
<dbReference type="STRING" id="225324.SAMN02745126_02971"/>
<dbReference type="AlphaFoldDB" id="A0A1T4PRQ7"/>
<name>A0A1T4PRQ7_9HYPH</name>
<evidence type="ECO:0000259" key="1">
    <source>
        <dbReference type="Pfam" id="PF00149"/>
    </source>
</evidence>
<protein>
    <submittedName>
        <fullName evidence="2">Serine/threonine protein phosphatase 1</fullName>
    </submittedName>
</protein>
<organism evidence="2 3">
    <name type="scientific">Enhydrobacter aerosaccus</name>
    <dbReference type="NCBI Taxonomy" id="225324"/>
    <lineage>
        <taxon>Bacteria</taxon>
        <taxon>Pseudomonadati</taxon>
        <taxon>Pseudomonadota</taxon>
        <taxon>Alphaproteobacteria</taxon>
        <taxon>Hyphomicrobiales</taxon>
        <taxon>Enhydrobacter</taxon>
    </lineage>
</organism>
<dbReference type="GO" id="GO:0008803">
    <property type="term" value="F:bis(5'-nucleosyl)-tetraphosphatase (symmetrical) activity"/>
    <property type="evidence" value="ECO:0007669"/>
    <property type="project" value="TreeGrafter"/>
</dbReference>
<dbReference type="InterPro" id="IPR004843">
    <property type="entry name" value="Calcineurin-like_PHP"/>
</dbReference>
<accession>A0A1T4PRQ7</accession>
<dbReference type="InterPro" id="IPR029052">
    <property type="entry name" value="Metallo-depent_PP-like"/>
</dbReference>
<dbReference type="InterPro" id="IPR050126">
    <property type="entry name" value="Ap4A_hydrolase"/>
</dbReference>
<dbReference type="GO" id="GO:0110154">
    <property type="term" value="P:RNA decapping"/>
    <property type="evidence" value="ECO:0007669"/>
    <property type="project" value="TreeGrafter"/>
</dbReference>
<proteinExistence type="predicted"/>
<keyword evidence="3" id="KW-1185">Reference proteome</keyword>
<reference evidence="3" key="1">
    <citation type="submission" date="2017-02" db="EMBL/GenBank/DDBJ databases">
        <authorList>
            <person name="Varghese N."/>
            <person name="Submissions S."/>
        </authorList>
    </citation>
    <scope>NUCLEOTIDE SEQUENCE [LARGE SCALE GENOMIC DNA]</scope>
    <source>
        <strain evidence="3">ATCC 27094</strain>
    </source>
</reference>
<dbReference type="PANTHER" id="PTHR42850">
    <property type="entry name" value="METALLOPHOSPHOESTERASE"/>
    <property type="match status" value="1"/>
</dbReference>
<sequence length="283" mass="30304">MPVPVDISAWKPAPFAVEGETIFAVGDVHGCADELRTLLDAVGTSAAECPVGKRRLVFLGDMVDRGPDTIGALRLWSAEAREHGVDRIDRIIGNHEIMMLLAGEGGPSAPKYEAMWLAGHSGGRAALEEMRTACQDPAAPPSHALFVSALGEGIVRQLLTQRSHLRIGNTLFIHGGLDPKADQATFLATPWTAGREARWAWINRGFLDWQGGFGGTLVVHGHTPPAKHFPLTHMADPHLFLHDRLGLDGGSAVTGLVVGAEIQDGRYRIFKAGKRRAGSSGIP</sequence>
<dbReference type="OrthoDB" id="9807890at2"/>
<dbReference type="RefSeq" id="WP_085934602.1">
    <property type="nucleotide sequence ID" value="NZ_FUWJ01000002.1"/>
</dbReference>
<gene>
    <name evidence="2" type="ORF">SAMN02745126_02971</name>
</gene>
<dbReference type="Proteomes" id="UP000190092">
    <property type="component" value="Unassembled WGS sequence"/>
</dbReference>
<evidence type="ECO:0000313" key="3">
    <source>
        <dbReference type="Proteomes" id="UP000190092"/>
    </source>
</evidence>
<dbReference type="Pfam" id="PF00149">
    <property type="entry name" value="Metallophos"/>
    <property type="match status" value="1"/>
</dbReference>
<dbReference type="GO" id="GO:0005737">
    <property type="term" value="C:cytoplasm"/>
    <property type="evidence" value="ECO:0007669"/>
    <property type="project" value="TreeGrafter"/>
</dbReference>
<dbReference type="GO" id="GO:0016791">
    <property type="term" value="F:phosphatase activity"/>
    <property type="evidence" value="ECO:0007669"/>
    <property type="project" value="TreeGrafter"/>
</dbReference>